<evidence type="ECO:0000313" key="2">
    <source>
        <dbReference type="Proteomes" id="UP001362999"/>
    </source>
</evidence>
<sequence length="276" mass="30713">MILACFTLRTNHIFRLKARVSSIHPRSLTHLTLAPSAHHTAQRRQHVFPPCHLPPSATVNSSRTPVSSSACPPPFPDASGMSATATNVRVVPLLRFLRALTQLLFFSPSATLSFPPTQQPAPTDWLSRRRQRSPVPNSTLTLFTRSQRQLPPCRFRQLFRLRCAAVLTSTARHITLSFVPHHWLYPCRRRTCVALPSLLLSVLTSTFYAIPSPSASTTPPAPLTSFTLPLLTLGPRPARFYVSSYTRPPSHHATRYAGTIALLFLLRLSDFVAHST</sequence>
<dbReference type="EMBL" id="JAWWNJ010000003">
    <property type="protein sequence ID" value="KAK7059324.1"/>
    <property type="molecule type" value="Genomic_DNA"/>
</dbReference>
<keyword evidence="2" id="KW-1185">Reference proteome</keyword>
<dbReference type="AlphaFoldDB" id="A0AAW0E1W4"/>
<organism evidence="1 2">
    <name type="scientific">Favolaschia claudopus</name>
    <dbReference type="NCBI Taxonomy" id="2862362"/>
    <lineage>
        <taxon>Eukaryota</taxon>
        <taxon>Fungi</taxon>
        <taxon>Dikarya</taxon>
        <taxon>Basidiomycota</taxon>
        <taxon>Agaricomycotina</taxon>
        <taxon>Agaricomycetes</taxon>
        <taxon>Agaricomycetidae</taxon>
        <taxon>Agaricales</taxon>
        <taxon>Marasmiineae</taxon>
        <taxon>Mycenaceae</taxon>
        <taxon>Favolaschia</taxon>
    </lineage>
</organism>
<dbReference type="Proteomes" id="UP001362999">
    <property type="component" value="Unassembled WGS sequence"/>
</dbReference>
<name>A0AAW0E1W4_9AGAR</name>
<protein>
    <submittedName>
        <fullName evidence="1">Uncharacterized protein</fullName>
    </submittedName>
</protein>
<proteinExistence type="predicted"/>
<comment type="caution">
    <text evidence="1">The sequence shown here is derived from an EMBL/GenBank/DDBJ whole genome shotgun (WGS) entry which is preliminary data.</text>
</comment>
<gene>
    <name evidence="1" type="ORF">R3P38DRAFT_3522272</name>
</gene>
<accession>A0AAW0E1W4</accession>
<reference evidence="1 2" key="1">
    <citation type="journal article" date="2024" name="J Genomics">
        <title>Draft genome sequencing and assembly of Favolaschia claudopus CIRM-BRFM 2984 isolated from oak limbs.</title>
        <authorList>
            <person name="Navarro D."/>
            <person name="Drula E."/>
            <person name="Chaduli D."/>
            <person name="Cazenave R."/>
            <person name="Ahrendt S."/>
            <person name="Wang J."/>
            <person name="Lipzen A."/>
            <person name="Daum C."/>
            <person name="Barry K."/>
            <person name="Grigoriev I.V."/>
            <person name="Favel A."/>
            <person name="Rosso M.N."/>
            <person name="Martin F."/>
        </authorList>
    </citation>
    <scope>NUCLEOTIDE SEQUENCE [LARGE SCALE GENOMIC DNA]</scope>
    <source>
        <strain evidence="1 2">CIRM-BRFM 2984</strain>
    </source>
</reference>
<evidence type="ECO:0000313" key="1">
    <source>
        <dbReference type="EMBL" id="KAK7059324.1"/>
    </source>
</evidence>